<proteinExistence type="predicted"/>
<keyword evidence="1" id="KW-0812">Transmembrane</keyword>
<dbReference type="CDD" id="cd06423">
    <property type="entry name" value="CESA_like"/>
    <property type="match status" value="1"/>
</dbReference>
<feature type="transmembrane region" description="Helical" evidence="1">
    <location>
        <begin position="274"/>
        <end position="295"/>
    </location>
</feature>
<keyword evidence="1" id="KW-1133">Transmembrane helix</keyword>
<reference evidence="4" key="1">
    <citation type="submission" date="2016-10" db="EMBL/GenBank/DDBJ databases">
        <authorList>
            <person name="Varghese N."/>
            <person name="Submissions S."/>
        </authorList>
    </citation>
    <scope>NUCLEOTIDE SEQUENCE [LARGE SCALE GENOMIC DNA]</scope>
    <source>
        <strain evidence="4">DSM 44209</strain>
    </source>
</reference>
<keyword evidence="1" id="KW-0472">Membrane</keyword>
<evidence type="ECO:0000313" key="4">
    <source>
        <dbReference type="Proteomes" id="UP000198507"/>
    </source>
</evidence>
<dbReference type="PANTHER" id="PTHR43630">
    <property type="entry name" value="POLY-BETA-1,6-N-ACETYL-D-GLUCOSAMINE SYNTHASE"/>
    <property type="match status" value="1"/>
</dbReference>
<dbReference type="RefSeq" id="WP_091440926.1">
    <property type="nucleotide sequence ID" value="NZ_FOIE01000002.1"/>
</dbReference>
<dbReference type="Gene3D" id="3.90.550.10">
    <property type="entry name" value="Spore Coat Polysaccharide Biosynthesis Protein SpsA, Chain A"/>
    <property type="match status" value="1"/>
</dbReference>
<feature type="transmembrane region" description="Helical" evidence="1">
    <location>
        <begin position="326"/>
        <end position="345"/>
    </location>
</feature>
<dbReference type="Pfam" id="PF13632">
    <property type="entry name" value="Glyco_trans_2_3"/>
    <property type="match status" value="1"/>
</dbReference>
<evidence type="ECO:0000259" key="2">
    <source>
        <dbReference type="Pfam" id="PF13632"/>
    </source>
</evidence>
<dbReference type="GO" id="GO:0016740">
    <property type="term" value="F:transferase activity"/>
    <property type="evidence" value="ECO:0007669"/>
    <property type="project" value="UniProtKB-KW"/>
</dbReference>
<feature type="domain" description="Glycosyltransferase 2-like" evidence="2">
    <location>
        <begin position="86"/>
        <end position="311"/>
    </location>
</feature>
<name>A0A1I0BKV6_9ACTN</name>
<accession>A0A1I0BKV6</accession>
<dbReference type="Proteomes" id="UP000198507">
    <property type="component" value="Unassembled WGS sequence"/>
</dbReference>
<evidence type="ECO:0000313" key="3">
    <source>
        <dbReference type="EMBL" id="SET07579.1"/>
    </source>
</evidence>
<dbReference type="InterPro" id="IPR001173">
    <property type="entry name" value="Glyco_trans_2-like"/>
</dbReference>
<dbReference type="PANTHER" id="PTHR43630:SF2">
    <property type="entry name" value="GLYCOSYLTRANSFERASE"/>
    <property type="match status" value="1"/>
</dbReference>
<organism evidence="3 4">
    <name type="scientific">Geodermatophilus poikilotrophus</name>
    <dbReference type="NCBI Taxonomy" id="1333667"/>
    <lineage>
        <taxon>Bacteria</taxon>
        <taxon>Bacillati</taxon>
        <taxon>Actinomycetota</taxon>
        <taxon>Actinomycetes</taxon>
        <taxon>Geodermatophilales</taxon>
        <taxon>Geodermatophilaceae</taxon>
        <taxon>Geodermatophilus</taxon>
    </lineage>
</organism>
<sequence>MRVVALIPAHNEEETIDIAIDSLRSQSRPPDRIVVVADNCTDRTVEYAVAKGVEVFPTTGNTHKKGGALNQALARELPGLDDEDGVFVMDADSSLDDGFFESAIALLSRPRPGRHAADQGTRTAHAGRYGGIGGTFRGRDGGGFVGWLQRNEYARYARDVRRRGGRVLVLTGTATLFRVRALRDVHEARLDGRLPGVGYVYDTQVLTEDNELTFALLHLGYRIRSPKHCTLTTEVMPTWGDLYRQRLRWKRGALENCLQYGLTRHTFEYWFRQLWTGLGVVVIVAYLLSIVWALAVEGGVVLHPLWLAITVLFAVERVVTVRSRGALAMVVASVVFVEMTFDLFLQGVHGKAVLDSVTQRERAW</sequence>
<evidence type="ECO:0000256" key="1">
    <source>
        <dbReference type="SAM" id="Phobius"/>
    </source>
</evidence>
<gene>
    <name evidence="3" type="ORF">SAMN04488546_1344</name>
</gene>
<dbReference type="InterPro" id="IPR029044">
    <property type="entry name" value="Nucleotide-diphossugar_trans"/>
</dbReference>
<dbReference type="OrthoDB" id="9797391at2"/>
<dbReference type="EMBL" id="FOIE01000002">
    <property type="protein sequence ID" value="SET07579.1"/>
    <property type="molecule type" value="Genomic_DNA"/>
</dbReference>
<dbReference type="SUPFAM" id="SSF53448">
    <property type="entry name" value="Nucleotide-diphospho-sugar transferases"/>
    <property type="match status" value="1"/>
</dbReference>
<dbReference type="AlphaFoldDB" id="A0A1I0BKV6"/>
<keyword evidence="3" id="KW-0808">Transferase</keyword>
<keyword evidence="4" id="KW-1185">Reference proteome</keyword>
<feature type="transmembrane region" description="Helical" evidence="1">
    <location>
        <begin position="301"/>
        <end position="319"/>
    </location>
</feature>
<protein>
    <submittedName>
        <fullName evidence="3">Glycosyltransferase, catalytic subunit of cellulose synthase and poly-beta-1,6-N-acetylglucosamine synthase</fullName>
    </submittedName>
</protein>